<reference evidence="2 3" key="1">
    <citation type="journal article" date="1999" name="Science">
        <title>Genome sequence of the radioresistant bacterium Deinococcus radiodurans R1.</title>
        <authorList>
            <person name="White O."/>
            <person name="Eisen J.A."/>
            <person name="Heidelberg J.F."/>
            <person name="Hickey E.K."/>
            <person name="Peterson J.D."/>
            <person name="Dodson R.J."/>
            <person name="Haft D.H."/>
            <person name="Gwinn M.L."/>
            <person name="Nelson W.C."/>
            <person name="Richardson D.L."/>
            <person name="Moffat K.S."/>
            <person name="Qin H."/>
            <person name="Jiang L."/>
            <person name="Pamphile W."/>
            <person name="Crosby M."/>
            <person name="Shen M."/>
            <person name="Vamathevan J.J."/>
            <person name="Lam P."/>
            <person name="McDonald L."/>
            <person name="Utterback T."/>
            <person name="Zalewski C."/>
            <person name="Makarova K.S."/>
            <person name="Aravind L."/>
            <person name="Daly M.J."/>
            <person name="Minton K.W."/>
            <person name="Fleischmann R.D."/>
            <person name="Ketchum K.A."/>
            <person name="Nelson K.E."/>
            <person name="Salzberg S."/>
            <person name="Smith H.O."/>
            <person name="Venter J.C."/>
            <person name="Fraser C.M."/>
        </authorList>
    </citation>
    <scope>NUCLEOTIDE SEQUENCE [LARGE SCALE GENOMIC DNA]</scope>
    <source>
        <strain evidence="3">ATCC 13939 / DSM 20539 / JCM 16871 / LMG 4051 / NBRC 15346 / NCIMB 9279 / R1 / VKM B-1422</strain>
    </source>
</reference>
<dbReference type="EMBL" id="AE000513">
    <property type="protein sequence ID" value="AAF10410.1"/>
    <property type="molecule type" value="Genomic_DNA"/>
</dbReference>
<name>Q9RW37_DEIRA</name>
<dbReference type="GO" id="GO:0004029">
    <property type="term" value="F:aldehyde dehydrogenase (NAD+) activity"/>
    <property type="evidence" value="ECO:0000318"/>
    <property type="project" value="GO_Central"/>
</dbReference>
<dbReference type="PIR" id="G75470">
    <property type="entry name" value="G75470"/>
</dbReference>
<dbReference type="HOGENOM" id="CLU_007383_11_1_0"/>
<dbReference type="InterPro" id="IPR051783">
    <property type="entry name" value="NAD(P)-dependent_oxidoreduct"/>
</dbReference>
<organism evidence="2 3">
    <name type="scientific">Deinococcus radiodurans (strain ATCC 13939 / DSM 20539 / JCM 16871 / CCUG 27074 / LMG 4051 / NBRC 15346 / NCIMB 9279 / VKM B-1422 / R1)</name>
    <dbReference type="NCBI Taxonomy" id="243230"/>
    <lineage>
        <taxon>Bacteria</taxon>
        <taxon>Thermotogati</taxon>
        <taxon>Deinococcota</taxon>
        <taxon>Deinococci</taxon>
        <taxon>Deinococcales</taxon>
        <taxon>Deinococcaceae</taxon>
        <taxon>Deinococcus</taxon>
    </lineage>
</organism>
<dbReference type="Proteomes" id="UP000002524">
    <property type="component" value="Chromosome 1"/>
</dbReference>
<feature type="domain" description="NAD(P)-binding" evidence="1">
    <location>
        <begin position="22"/>
        <end position="190"/>
    </location>
</feature>
<gene>
    <name evidence="2" type="ordered locus">DR_0832</name>
</gene>
<dbReference type="KEGG" id="dra:DR_0832"/>
<dbReference type="PATRIC" id="fig|243230.17.peg.1014"/>
<dbReference type="SUPFAM" id="SSF51735">
    <property type="entry name" value="NAD(P)-binding Rossmann-fold domains"/>
    <property type="match status" value="1"/>
</dbReference>
<evidence type="ECO:0000259" key="1">
    <source>
        <dbReference type="Pfam" id="PF13460"/>
    </source>
</evidence>
<dbReference type="CDD" id="cd05266">
    <property type="entry name" value="SDR_a4"/>
    <property type="match status" value="1"/>
</dbReference>
<evidence type="ECO:0000313" key="3">
    <source>
        <dbReference type="Proteomes" id="UP000002524"/>
    </source>
</evidence>
<dbReference type="InterPro" id="IPR036291">
    <property type="entry name" value="NAD(P)-bd_dom_sf"/>
</dbReference>
<proteinExistence type="predicted"/>
<dbReference type="OrthoDB" id="751203at2"/>
<dbReference type="PANTHER" id="PTHR48079">
    <property type="entry name" value="PROTEIN YEEZ"/>
    <property type="match status" value="1"/>
</dbReference>
<dbReference type="InParanoid" id="Q9RW37"/>
<evidence type="ECO:0000313" key="2">
    <source>
        <dbReference type="EMBL" id="AAF10410.1"/>
    </source>
</evidence>
<dbReference type="Pfam" id="PF13460">
    <property type="entry name" value="NAD_binding_10"/>
    <property type="match status" value="1"/>
</dbReference>
<dbReference type="InterPro" id="IPR016040">
    <property type="entry name" value="NAD(P)-bd_dom"/>
</dbReference>
<dbReference type="GO" id="GO:0005737">
    <property type="term" value="C:cytoplasm"/>
    <property type="evidence" value="ECO:0000318"/>
    <property type="project" value="GO_Central"/>
</dbReference>
<keyword evidence="3" id="KW-1185">Reference proteome</keyword>
<dbReference type="PaxDb" id="243230-DR_0832"/>
<dbReference type="RefSeq" id="WP_010887478.1">
    <property type="nucleotide sequence ID" value="NC_001263.1"/>
</dbReference>
<dbReference type="eggNOG" id="COG0451">
    <property type="taxonomic scope" value="Bacteria"/>
</dbReference>
<dbReference type="Gene3D" id="3.40.50.720">
    <property type="entry name" value="NAD(P)-binding Rossmann-like Domain"/>
    <property type="match status" value="1"/>
</dbReference>
<accession>Q9RW37</accession>
<protein>
    <recommendedName>
        <fullName evidence="1">NAD(P)-binding domain-containing protein</fullName>
    </recommendedName>
</protein>
<dbReference type="STRING" id="243230.DR_0832"/>
<dbReference type="PANTHER" id="PTHR48079:SF6">
    <property type="entry name" value="NAD(P)-BINDING DOMAIN-CONTAINING PROTEIN-RELATED"/>
    <property type="match status" value="1"/>
</dbReference>
<dbReference type="GeneID" id="69517076"/>
<dbReference type="EnsemblBacteria" id="AAF10410">
    <property type="protein sequence ID" value="AAF10410"/>
    <property type="gene ID" value="DR_0832"/>
</dbReference>
<sequence length="290" mass="29994">MTAEPAATSAPLSGPVAVIGCGWVGWPLARALLVAGAEVRGSATTPEKVAALRAEGVAATRLRLTPDTSPESDELTELLRGAHRLVLTVPPGRGPERERYAEYLSPVAQAAALHGVRQLIFTSSTGVYPNDPHVMTESDALATPDSPSPLLRAEAALAAAGVPLTVLRFAGLYGPGRPPGRFLAGRTEVGEGSAPVNLVHLDDCVGAVQHMLGGDFGGQTFNVCAAAHPLRRDFYPAAARALGLEAPSFAPHEGGGKIIGSEAFRAATGYHFRHDDPLSDLHTLGNGQGA</sequence>
<dbReference type="AlphaFoldDB" id="Q9RW37"/>